<dbReference type="EMBL" id="LM993657">
    <property type="protein sequence ID" value="VTZ72358.1"/>
    <property type="molecule type" value="Genomic_DNA"/>
</dbReference>
<reference evidence="3 4" key="1">
    <citation type="journal article" date="2014" name="BMC Biol.">
        <title>A comprehensive evaluation of rodent malaria parasite genomes and gene expression.</title>
        <authorList>
            <person name="Otto T.D."/>
            <person name="Bohme U."/>
            <person name="Jackson A.P."/>
            <person name="Hunt M."/>
            <person name="Franke-Fayard B."/>
            <person name="Hoeijmakers W.A."/>
            <person name="Religa A.A."/>
            <person name="Robertson L."/>
            <person name="Sanders M."/>
            <person name="Ogun S.A."/>
            <person name="Cunningham D."/>
            <person name="Erhart A."/>
            <person name="Billker O."/>
            <person name="Khan S.M."/>
            <person name="Stunnenberg H.G."/>
            <person name="Langhorne J."/>
            <person name="Holder A.A."/>
            <person name="Waters A.P."/>
            <person name="Newbold C.I."/>
            <person name="Pain A."/>
            <person name="Berriman M."/>
            <person name="Janse C.J."/>
        </authorList>
    </citation>
    <scope>NUCLEOTIDE SEQUENCE [LARGE SCALE GENOMIC DNA]</scope>
    <source>
        <strain evidence="3 4">17X</strain>
    </source>
</reference>
<organism evidence="3 4">
    <name type="scientific">Plasmodium yoelii</name>
    <dbReference type="NCBI Taxonomy" id="5861"/>
    <lineage>
        <taxon>Eukaryota</taxon>
        <taxon>Sar</taxon>
        <taxon>Alveolata</taxon>
        <taxon>Apicomplexa</taxon>
        <taxon>Aconoidasida</taxon>
        <taxon>Haemosporida</taxon>
        <taxon>Plasmodiidae</taxon>
        <taxon>Plasmodium</taxon>
        <taxon>Plasmodium (Vinckeia)</taxon>
    </lineage>
</organism>
<name>A0A4V0KFU3_PLAYE</name>
<dbReference type="VEuPathDB" id="PlasmoDB:PYYM_0301500"/>
<protein>
    <submittedName>
        <fullName evidence="3">Nucleic acid binding protein, putative</fullName>
    </submittedName>
</protein>
<sequence length="1221" mass="143824">MFYLYNKITSLSTKSQGGNEKKDNKENVTNCLDDNIDKNKNYEECYKKDEDIFLLFEDTKFENSNSINKNVNPPIKLDKSEVDKIGNRNENKLKVNLNKQDKLGCESGKENGEESGEENGKENGKKDVMNFDDDGDNFFKINHNNFCNFEFSNYNDNNHEGSKEKLENSFPKFESNSSIDWSNINLKNNTKRYLSKNMEDEFQSFNFENEDFDDYRTKDNEEVPSECNIKNEKIFKENENIFKESENIFKESENIFKESENIFKESEKIFKENSDFFFPETAWNKCINDDEKVNERIEINVSIKGKNSDEINSNILKKNELYESSFNLMGFNDMAYKKVEKEIKEDPFIFKCESLYNDENNISEEIVKYYKNKENSFNENIMHNDMHSDLIKNSEIVDNANIPNNNNDNDLPNFENEMKIKNNTEHIENNYCEQNDVEQNTIAEHFQENKNITPKKIHEIEEVKVNCSEREDVNKCVMEECAEYNDKNKCNSFDNFFYENQINEAEEAKEKGNIESFLFEKNMSFIDDEYEEICECGTSGDENISTNLLIKNNDNIIQDSLKKEEEDKNKIMFFEKEKMCEDNELVNNISRVNTLIDGKIIEINNNSDEGKNVEVLEENELWGDNTFIKETKCDSISENNIKEYESDSILNGNNELFEKEDDENIFCDKEKLYENELWNEDKEIKFCECKNSSLGIVIMNSEEEEEMAENEEEEMAENEEEEMAENEEEEMAENEEEEMAENEEEEMAENEEEEMAENEEEEMAENEEVKMAEKEEKEETAEKEEKEEMAEKEEKKDEIAENILCENTLCENTLCENNELFENKMLWGEKKIMKRLTREESIGIFTANQDEENIILKNKEIEIEKCSEKNEVKIDIENESLQISLENKKNSEINEDQNNFSSPIEFHEIKKNNKSDNSKFDQISKENIYSKNNNLTSVNLSRFTYEKINEIKANNRKEKKSDSSDNDKKSDPSDNDKKSDTYNISCNNMRNKNKLCNLKFDKINELEENLSKERKEIINYCQDIDKISSENNNFIHENEIKIDLNNNDNKKCNIISKKETKLKKKKKRNDDVENNIDGKLGSITNKFEYESNSLNFLKALKGLPNLEFLKCKDLTPFLRYFNIVLKKVTICFNNECFFYVLAGDETGCAYVKLRNEFRDLFKGHESFIIENCSVMEEGFHIILEMNKYSNIYPLKYNTIKNINKHINFSDAKFVSLSEHII</sequence>
<dbReference type="Proteomes" id="UP000072874">
    <property type="component" value="Chromosome 3"/>
</dbReference>
<feature type="compositionally biased region" description="Basic and acidic residues" evidence="2">
    <location>
        <begin position="954"/>
        <end position="980"/>
    </location>
</feature>
<evidence type="ECO:0000256" key="1">
    <source>
        <dbReference type="SAM" id="Coils"/>
    </source>
</evidence>
<accession>A0A4V0KFU3</accession>
<proteinExistence type="predicted"/>
<dbReference type="SUPFAM" id="SSF50249">
    <property type="entry name" value="Nucleic acid-binding proteins"/>
    <property type="match status" value="1"/>
</dbReference>
<feature type="region of interest" description="Disordered" evidence="2">
    <location>
        <begin position="893"/>
        <end position="918"/>
    </location>
</feature>
<dbReference type="VEuPathDB" id="PlasmoDB:PY17X_0301200"/>
<feature type="compositionally biased region" description="Basic and acidic residues" evidence="2">
    <location>
        <begin position="767"/>
        <end position="777"/>
    </location>
</feature>
<dbReference type="KEGG" id="pyo:PY17X_0301200"/>
<dbReference type="InterPro" id="IPR012340">
    <property type="entry name" value="NA-bd_OB-fold"/>
</dbReference>
<feature type="region of interest" description="Disordered" evidence="2">
    <location>
        <begin position="99"/>
        <end position="127"/>
    </location>
</feature>
<feature type="compositionally biased region" description="Acidic residues" evidence="2">
    <location>
        <begin position="778"/>
        <end position="791"/>
    </location>
</feature>
<feature type="compositionally biased region" description="Acidic residues" evidence="2">
    <location>
        <begin position="701"/>
        <end position="766"/>
    </location>
</feature>
<feature type="region of interest" description="Disordered" evidence="2">
    <location>
        <begin position="954"/>
        <end position="984"/>
    </location>
</feature>
<gene>
    <name evidence="3" type="ORF">PY17X_0301200</name>
</gene>
<dbReference type="VEuPathDB" id="PlasmoDB:Py17XNL_000303592"/>
<dbReference type="RefSeq" id="XP_022811422.2">
    <property type="nucleotide sequence ID" value="XM_022958026.2"/>
</dbReference>
<keyword evidence="1" id="KW-0175">Coiled coil</keyword>
<evidence type="ECO:0000256" key="2">
    <source>
        <dbReference type="SAM" id="MobiDB-lite"/>
    </source>
</evidence>
<dbReference type="GeneID" id="3789751"/>
<dbReference type="OrthoDB" id="372613at2759"/>
<feature type="region of interest" description="Disordered" evidence="2">
    <location>
        <begin position="701"/>
        <end position="795"/>
    </location>
</feature>
<evidence type="ECO:0000313" key="3">
    <source>
        <dbReference type="EMBL" id="VTZ72358.1"/>
    </source>
</evidence>
<dbReference type="VEuPathDB" id="PlasmoDB:PY00445"/>
<evidence type="ECO:0000313" key="4">
    <source>
        <dbReference type="Proteomes" id="UP000072874"/>
    </source>
</evidence>
<dbReference type="AlphaFoldDB" id="A0A4V0KFU3"/>
<feature type="coiled-coil region" evidence="1">
    <location>
        <begin position="996"/>
        <end position="1023"/>
    </location>
</feature>
<feature type="compositionally biased region" description="Basic and acidic residues" evidence="2">
    <location>
        <begin position="905"/>
        <end position="918"/>
    </location>
</feature>